<feature type="transmembrane region" description="Helical" evidence="8">
    <location>
        <begin position="70"/>
        <end position="93"/>
    </location>
</feature>
<comment type="caution">
    <text evidence="10">The sequence shown here is derived from an EMBL/GenBank/DDBJ whole genome shotgun (WGS) entry which is preliminary data.</text>
</comment>
<feature type="transmembrane region" description="Helical" evidence="8">
    <location>
        <begin position="105"/>
        <end position="129"/>
    </location>
</feature>
<evidence type="ECO:0000256" key="1">
    <source>
        <dbReference type="ARBA" id="ARBA00004651"/>
    </source>
</evidence>
<evidence type="ECO:0000256" key="5">
    <source>
        <dbReference type="ARBA" id="ARBA00022692"/>
    </source>
</evidence>
<evidence type="ECO:0000256" key="7">
    <source>
        <dbReference type="ARBA" id="ARBA00023136"/>
    </source>
</evidence>
<sequence>MTTAPPAAPASGAARTAARRPALLLLPALAALLVFFGVPLAGIVWRALTDPQPGLANFTWFFTHPANLDALGRTFTTAAWTTLAALALGYPYAYAMTRAGARGRALLTLLVLVPFWTSLMVRTFAWMILMQDSGLINQALGAVGLGPLHLIRTPTGVVVAMVQMLLPFMVLPLYAVMAGVDRRLLSAARSLGARPAAAFLQVYVPLSLPGAAAGALTVFINALGFYVTPALLGSPEDSLLSQEIFTQVNGLLEWGRGGAMGVVLLAMTLGLLSLGALALHLSGNRRRP</sequence>
<gene>
    <name evidence="10" type="ORF">HDA36_000758</name>
</gene>
<dbReference type="SUPFAM" id="SSF161098">
    <property type="entry name" value="MetI-like"/>
    <property type="match status" value="1"/>
</dbReference>
<name>A0A7W8VCA7_9ACTN</name>
<feature type="transmembrane region" description="Helical" evidence="8">
    <location>
        <begin position="23"/>
        <end position="45"/>
    </location>
</feature>
<evidence type="ECO:0000313" key="11">
    <source>
        <dbReference type="Proteomes" id="UP000572635"/>
    </source>
</evidence>
<evidence type="ECO:0000256" key="2">
    <source>
        <dbReference type="ARBA" id="ARBA00007069"/>
    </source>
</evidence>
<evidence type="ECO:0000259" key="9">
    <source>
        <dbReference type="PROSITE" id="PS50928"/>
    </source>
</evidence>
<comment type="subcellular location">
    <subcellularLocation>
        <location evidence="1 8">Cell membrane</location>
        <topology evidence="1 8">Multi-pass membrane protein</topology>
    </subcellularLocation>
</comment>
<dbReference type="PANTHER" id="PTHR42929:SF5">
    <property type="entry name" value="ABC TRANSPORTER PERMEASE PROTEIN"/>
    <property type="match status" value="1"/>
</dbReference>
<comment type="similarity">
    <text evidence="2">Belongs to the binding-protein-dependent transport system permease family. CysTW subfamily.</text>
</comment>
<keyword evidence="3 8" id="KW-0813">Transport</keyword>
<dbReference type="PANTHER" id="PTHR42929">
    <property type="entry name" value="INNER MEMBRANE ABC TRANSPORTER PERMEASE PROTEIN YDCU-RELATED-RELATED"/>
    <property type="match status" value="1"/>
</dbReference>
<evidence type="ECO:0000256" key="4">
    <source>
        <dbReference type="ARBA" id="ARBA00022475"/>
    </source>
</evidence>
<keyword evidence="6 8" id="KW-1133">Transmembrane helix</keyword>
<feature type="domain" description="ABC transmembrane type-1" evidence="9">
    <location>
        <begin position="71"/>
        <end position="275"/>
    </location>
</feature>
<dbReference type="AlphaFoldDB" id="A0A7W8VCA7"/>
<dbReference type="Proteomes" id="UP000572635">
    <property type="component" value="Unassembled WGS sequence"/>
</dbReference>
<dbReference type="GO" id="GO:0055085">
    <property type="term" value="P:transmembrane transport"/>
    <property type="evidence" value="ECO:0007669"/>
    <property type="project" value="InterPro"/>
</dbReference>
<dbReference type="CDD" id="cd06261">
    <property type="entry name" value="TM_PBP2"/>
    <property type="match status" value="1"/>
</dbReference>
<evidence type="ECO:0000313" key="10">
    <source>
        <dbReference type="EMBL" id="MBB5430674.1"/>
    </source>
</evidence>
<organism evidence="10 11">
    <name type="scientific">Nocardiopsis composta</name>
    <dbReference type="NCBI Taxonomy" id="157465"/>
    <lineage>
        <taxon>Bacteria</taxon>
        <taxon>Bacillati</taxon>
        <taxon>Actinomycetota</taxon>
        <taxon>Actinomycetes</taxon>
        <taxon>Streptosporangiales</taxon>
        <taxon>Nocardiopsidaceae</taxon>
        <taxon>Nocardiopsis</taxon>
    </lineage>
</organism>
<evidence type="ECO:0000256" key="8">
    <source>
        <dbReference type="RuleBase" id="RU363032"/>
    </source>
</evidence>
<reference evidence="10 11" key="1">
    <citation type="submission" date="2020-08" db="EMBL/GenBank/DDBJ databases">
        <title>Sequencing the genomes of 1000 actinobacteria strains.</title>
        <authorList>
            <person name="Klenk H.-P."/>
        </authorList>
    </citation>
    <scope>NUCLEOTIDE SEQUENCE [LARGE SCALE GENOMIC DNA]</scope>
    <source>
        <strain evidence="10 11">DSM 44551</strain>
    </source>
</reference>
<dbReference type="InterPro" id="IPR000515">
    <property type="entry name" value="MetI-like"/>
</dbReference>
<accession>A0A7W8VCA7</accession>
<dbReference type="GO" id="GO:0005886">
    <property type="term" value="C:plasma membrane"/>
    <property type="evidence" value="ECO:0007669"/>
    <property type="project" value="UniProtKB-SubCell"/>
</dbReference>
<dbReference type="InterPro" id="IPR035906">
    <property type="entry name" value="MetI-like_sf"/>
</dbReference>
<keyword evidence="4" id="KW-1003">Cell membrane</keyword>
<dbReference type="RefSeq" id="WP_184388721.1">
    <property type="nucleotide sequence ID" value="NZ_BAAAJD010000020.1"/>
</dbReference>
<dbReference type="Gene3D" id="1.10.3720.10">
    <property type="entry name" value="MetI-like"/>
    <property type="match status" value="1"/>
</dbReference>
<proteinExistence type="inferred from homology"/>
<evidence type="ECO:0000256" key="3">
    <source>
        <dbReference type="ARBA" id="ARBA00022448"/>
    </source>
</evidence>
<keyword evidence="5 8" id="KW-0812">Transmembrane</keyword>
<feature type="transmembrane region" description="Helical" evidence="8">
    <location>
        <begin position="157"/>
        <end position="177"/>
    </location>
</feature>
<keyword evidence="11" id="KW-1185">Reference proteome</keyword>
<feature type="transmembrane region" description="Helical" evidence="8">
    <location>
        <begin position="259"/>
        <end position="281"/>
    </location>
</feature>
<protein>
    <submittedName>
        <fullName evidence="10">Putative spermidine/putrescine transport system permease protein</fullName>
    </submittedName>
</protein>
<evidence type="ECO:0000256" key="6">
    <source>
        <dbReference type="ARBA" id="ARBA00022989"/>
    </source>
</evidence>
<keyword evidence="7 8" id="KW-0472">Membrane</keyword>
<feature type="transmembrane region" description="Helical" evidence="8">
    <location>
        <begin position="198"/>
        <end position="227"/>
    </location>
</feature>
<dbReference type="PROSITE" id="PS50928">
    <property type="entry name" value="ABC_TM1"/>
    <property type="match status" value="1"/>
</dbReference>
<dbReference type="EMBL" id="JACHDB010000001">
    <property type="protein sequence ID" value="MBB5430674.1"/>
    <property type="molecule type" value="Genomic_DNA"/>
</dbReference>
<dbReference type="Pfam" id="PF00528">
    <property type="entry name" value="BPD_transp_1"/>
    <property type="match status" value="1"/>
</dbReference>